<dbReference type="InterPro" id="IPR029028">
    <property type="entry name" value="Alpha/beta_knot_MTases"/>
</dbReference>
<keyword evidence="2" id="KW-0489">Methyltransferase</keyword>
<evidence type="ECO:0000256" key="2">
    <source>
        <dbReference type="ARBA" id="ARBA00022603"/>
    </source>
</evidence>
<dbReference type="EMBL" id="JAMWBK010000002">
    <property type="protein sequence ID" value="KAJ8907835.1"/>
    <property type="molecule type" value="Genomic_DNA"/>
</dbReference>
<dbReference type="Pfam" id="PF00588">
    <property type="entry name" value="SpoU_methylase"/>
    <property type="match status" value="1"/>
</dbReference>
<evidence type="ECO:0000256" key="4">
    <source>
        <dbReference type="SAM" id="MobiDB-lite"/>
    </source>
</evidence>
<keyword evidence="1" id="KW-0694">RNA-binding</keyword>
<keyword evidence="8" id="KW-1185">Reference proteome</keyword>
<feature type="domain" description="tRNA/rRNA methyltransferase SpoU type" evidence="6">
    <location>
        <begin position="51"/>
        <end position="198"/>
    </location>
</feature>
<dbReference type="GO" id="GO:0000049">
    <property type="term" value="F:tRNA binding"/>
    <property type="evidence" value="ECO:0007669"/>
    <property type="project" value="UniProtKB-KW"/>
</dbReference>
<dbReference type="InterPro" id="IPR033671">
    <property type="entry name" value="TrmH"/>
</dbReference>
<dbReference type="InterPro" id="IPR001537">
    <property type="entry name" value="SpoU_MeTrfase"/>
</dbReference>
<keyword evidence="1" id="KW-0820">tRNA-binding</keyword>
<dbReference type="AlphaFoldDB" id="A0AAV8UYY8"/>
<gene>
    <name evidence="7" type="ORF">NDN08_007939</name>
</gene>
<sequence>MAKEFEMRADQRPIYGGLVGRDPVLDVVHEEIEDDRVRKIESVLRNRCGSVHVLLEELEDTSNGSACLRTCEAYGLQYIHVIDTRRHGKASRGDTSMSSGKWLSVKYYDSTWEPIRVLKEQGFTLISAVFDVDRLPLGTCSVPNSVSIEAMDFHKFDKVCLMFGSESKGLTGGLKITADYRVFVPIHGFVAGLNLSPFLSLFIYQLFLQKRIRADLTDEEIGQLYKKWVCRSAAKRKNMDKELKRKLMELSRDESIKPGRRPNRKADQAQLEHVDKREAD</sequence>
<feature type="region of interest" description="Disordered" evidence="4">
    <location>
        <begin position="251"/>
        <end position="280"/>
    </location>
</feature>
<evidence type="ECO:0000256" key="1">
    <source>
        <dbReference type="ARBA" id="ARBA00022555"/>
    </source>
</evidence>
<keyword evidence="5" id="KW-0812">Transmembrane</keyword>
<evidence type="ECO:0000259" key="6">
    <source>
        <dbReference type="Pfam" id="PF00588"/>
    </source>
</evidence>
<keyword evidence="5" id="KW-0472">Membrane</keyword>
<feature type="transmembrane region" description="Helical" evidence="5">
    <location>
        <begin position="182"/>
        <end position="204"/>
    </location>
</feature>
<name>A0AAV8UYY8_9RHOD</name>
<keyword evidence="5" id="KW-1133">Transmembrane helix</keyword>
<dbReference type="GO" id="GO:0008173">
    <property type="term" value="F:RNA methyltransferase activity"/>
    <property type="evidence" value="ECO:0007669"/>
    <property type="project" value="InterPro"/>
</dbReference>
<dbReference type="Proteomes" id="UP001157974">
    <property type="component" value="Unassembled WGS sequence"/>
</dbReference>
<dbReference type="PANTHER" id="PTHR43453:SF3">
    <property type="entry name" value="TRNA_RRNA METHYLTRANSFERASE SPOU TYPE DOMAIN-CONTAINING PROTEIN"/>
    <property type="match status" value="1"/>
</dbReference>
<evidence type="ECO:0000313" key="7">
    <source>
        <dbReference type="EMBL" id="KAJ8907835.1"/>
    </source>
</evidence>
<comment type="caution">
    <text evidence="7">The sequence shown here is derived from an EMBL/GenBank/DDBJ whole genome shotgun (WGS) entry which is preliminary data.</text>
</comment>
<feature type="compositionally biased region" description="Basic and acidic residues" evidence="4">
    <location>
        <begin position="264"/>
        <end position="280"/>
    </location>
</feature>
<organism evidence="7 8">
    <name type="scientific">Rhodosorus marinus</name>
    <dbReference type="NCBI Taxonomy" id="101924"/>
    <lineage>
        <taxon>Eukaryota</taxon>
        <taxon>Rhodophyta</taxon>
        <taxon>Stylonematophyceae</taxon>
        <taxon>Stylonematales</taxon>
        <taxon>Stylonemataceae</taxon>
        <taxon>Rhodosorus</taxon>
    </lineage>
</organism>
<protein>
    <recommendedName>
        <fullName evidence="6">tRNA/rRNA methyltransferase SpoU type domain-containing protein</fullName>
    </recommendedName>
</protein>
<dbReference type="GO" id="GO:0002938">
    <property type="term" value="P:tRNA guanine ribose methylation"/>
    <property type="evidence" value="ECO:0007669"/>
    <property type="project" value="TreeGrafter"/>
</dbReference>
<dbReference type="PANTHER" id="PTHR43453">
    <property type="entry name" value="RRNA METHYLASE-LIKE"/>
    <property type="match status" value="1"/>
</dbReference>
<accession>A0AAV8UYY8</accession>
<reference evidence="7 8" key="1">
    <citation type="journal article" date="2023" name="Nat. Commun.">
        <title>Origin of minicircular mitochondrial genomes in red algae.</title>
        <authorList>
            <person name="Lee Y."/>
            <person name="Cho C.H."/>
            <person name="Lee Y.M."/>
            <person name="Park S.I."/>
            <person name="Yang J.H."/>
            <person name="West J.A."/>
            <person name="Bhattacharya D."/>
            <person name="Yoon H.S."/>
        </authorList>
    </citation>
    <scope>NUCLEOTIDE SEQUENCE [LARGE SCALE GENOMIC DNA]</scope>
    <source>
        <strain evidence="7 8">CCMP1338</strain>
        <tissue evidence="7">Whole cell</tissue>
    </source>
</reference>
<evidence type="ECO:0000256" key="3">
    <source>
        <dbReference type="ARBA" id="ARBA00022679"/>
    </source>
</evidence>
<proteinExistence type="predicted"/>
<evidence type="ECO:0000256" key="5">
    <source>
        <dbReference type="SAM" id="Phobius"/>
    </source>
</evidence>
<dbReference type="InterPro" id="IPR029026">
    <property type="entry name" value="tRNA_m1G_MTases_N"/>
</dbReference>
<keyword evidence="3" id="KW-0808">Transferase</keyword>
<dbReference type="Gene3D" id="3.40.1280.10">
    <property type="match status" value="1"/>
</dbReference>
<dbReference type="SUPFAM" id="SSF75217">
    <property type="entry name" value="alpha/beta knot"/>
    <property type="match status" value="1"/>
</dbReference>
<evidence type="ECO:0000313" key="8">
    <source>
        <dbReference type="Proteomes" id="UP001157974"/>
    </source>
</evidence>